<evidence type="ECO:0000256" key="6">
    <source>
        <dbReference type="ARBA" id="ARBA00022643"/>
    </source>
</evidence>
<comment type="cofactor">
    <cofactor evidence="1">
        <name>FMN</name>
        <dbReference type="ChEBI" id="CHEBI:58210"/>
    </cofactor>
</comment>
<sequence>MEEIDKDSHQIDLPPFGHYATGIFFLDKLHHQDIEGKFQVLAESLGQVARNSEPYMRQVFVTGDAKDESQLARQIFVLRKRASHELITPGARFYICSLSLKTVVYKGLLTSEQLWSACAQWRDKYVAR</sequence>
<evidence type="ECO:0000256" key="13">
    <source>
        <dbReference type="ARBA" id="ARBA00023291"/>
    </source>
</evidence>
<keyword evidence="12" id="KW-0314">Glutamate biosynthesis</keyword>
<evidence type="ECO:0000259" key="16">
    <source>
        <dbReference type="Pfam" id="PF00310"/>
    </source>
</evidence>
<keyword evidence="13" id="KW-0003">3Fe-4S</keyword>
<organism evidence="17 18">
    <name type="scientific">Operophtera brumata</name>
    <name type="common">Winter moth</name>
    <name type="synonym">Phalaena brumata</name>
    <dbReference type="NCBI Taxonomy" id="104452"/>
    <lineage>
        <taxon>Eukaryota</taxon>
        <taxon>Metazoa</taxon>
        <taxon>Ecdysozoa</taxon>
        <taxon>Arthropoda</taxon>
        <taxon>Hexapoda</taxon>
        <taxon>Insecta</taxon>
        <taxon>Pterygota</taxon>
        <taxon>Neoptera</taxon>
        <taxon>Endopterygota</taxon>
        <taxon>Lepidoptera</taxon>
        <taxon>Glossata</taxon>
        <taxon>Ditrysia</taxon>
        <taxon>Geometroidea</taxon>
        <taxon>Geometridae</taxon>
        <taxon>Larentiinae</taxon>
        <taxon>Operophtera</taxon>
    </lineage>
</organism>
<evidence type="ECO:0000256" key="9">
    <source>
        <dbReference type="ARBA" id="ARBA00023002"/>
    </source>
</evidence>
<evidence type="ECO:0000256" key="8">
    <source>
        <dbReference type="ARBA" id="ARBA00022962"/>
    </source>
</evidence>
<evidence type="ECO:0000256" key="15">
    <source>
        <dbReference type="ARBA" id="ARBA00039085"/>
    </source>
</evidence>
<evidence type="ECO:0000256" key="11">
    <source>
        <dbReference type="ARBA" id="ARBA00023014"/>
    </source>
</evidence>
<dbReference type="GO" id="GO:0016041">
    <property type="term" value="F:glutamate synthase (ferredoxin) activity"/>
    <property type="evidence" value="ECO:0007669"/>
    <property type="project" value="UniProtKB-EC"/>
</dbReference>
<evidence type="ECO:0000256" key="4">
    <source>
        <dbReference type="ARBA" id="ARBA00022605"/>
    </source>
</evidence>
<dbReference type="PANTHER" id="PTHR11938">
    <property type="entry name" value="FAD NADPH DEHYDROGENASE/OXIDOREDUCTASE"/>
    <property type="match status" value="1"/>
</dbReference>
<dbReference type="EC" id="1.4.7.1" evidence="15"/>
<dbReference type="InterPro" id="IPR029055">
    <property type="entry name" value="Ntn_hydrolases_N"/>
</dbReference>
<evidence type="ECO:0000313" key="18">
    <source>
        <dbReference type="Proteomes" id="UP000037510"/>
    </source>
</evidence>
<dbReference type="SUPFAM" id="SSF56235">
    <property type="entry name" value="N-terminal nucleophile aminohydrolases (Ntn hydrolases)"/>
    <property type="match status" value="1"/>
</dbReference>
<keyword evidence="11" id="KW-0411">Iron-sulfur</keyword>
<evidence type="ECO:0000256" key="5">
    <source>
        <dbReference type="ARBA" id="ARBA00022630"/>
    </source>
</evidence>
<keyword evidence="9" id="KW-0560">Oxidoreductase</keyword>
<dbReference type="EMBL" id="JTDY01005967">
    <property type="protein sequence ID" value="KOB66417.1"/>
    <property type="molecule type" value="Genomic_DNA"/>
</dbReference>
<evidence type="ECO:0000256" key="3">
    <source>
        <dbReference type="ARBA" id="ARBA00009716"/>
    </source>
</evidence>
<protein>
    <recommendedName>
        <fullName evidence="15">glutamate synthase (ferredoxin)</fullName>
        <ecNumber evidence="15">1.4.7.1</ecNumber>
    </recommendedName>
</protein>
<keyword evidence="5" id="KW-0285">Flavoprotein</keyword>
<keyword evidence="10" id="KW-0408">Iron</keyword>
<keyword evidence="7" id="KW-0479">Metal-binding</keyword>
<gene>
    <name evidence="17" type="ORF">OBRU01_21263</name>
</gene>
<comment type="similarity">
    <text evidence="3">Belongs to the glutamate synthase family.</text>
</comment>
<proteinExistence type="inferred from homology"/>
<evidence type="ECO:0000256" key="12">
    <source>
        <dbReference type="ARBA" id="ARBA00023164"/>
    </source>
</evidence>
<dbReference type="Proteomes" id="UP000037510">
    <property type="component" value="Unassembled WGS sequence"/>
</dbReference>
<dbReference type="AlphaFoldDB" id="A0A0L7KT12"/>
<name>A0A0L7KT12_OPEBR</name>
<keyword evidence="4" id="KW-0028">Amino-acid biosynthesis</keyword>
<evidence type="ECO:0000256" key="2">
    <source>
        <dbReference type="ARBA" id="ARBA00001927"/>
    </source>
</evidence>
<evidence type="ECO:0000256" key="7">
    <source>
        <dbReference type="ARBA" id="ARBA00022723"/>
    </source>
</evidence>
<dbReference type="GO" id="GO:0019676">
    <property type="term" value="P:ammonia assimilation cycle"/>
    <property type="evidence" value="ECO:0007669"/>
    <property type="project" value="TreeGrafter"/>
</dbReference>
<keyword evidence="6" id="KW-0288">FMN</keyword>
<dbReference type="GO" id="GO:0006537">
    <property type="term" value="P:glutamate biosynthetic process"/>
    <property type="evidence" value="ECO:0007669"/>
    <property type="project" value="UniProtKB-KW"/>
</dbReference>
<dbReference type="GO" id="GO:0016040">
    <property type="term" value="F:glutamate synthase (NADH) activity"/>
    <property type="evidence" value="ECO:0007669"/>
    <property type="project" value="TreeGrafter"/>
</dbReference>
<comment type="caution">
    <text evidence="17">The sequence shown here is derived from an EMBL/GenBank/DDBJ whole genome shotgun (WGS) entry which is preliminary data.</text>
</comment>
<keyword evidence="8" id="KW-0315">Glutamine amidotransferase</keyword>
<dbReference type="InterPro" id="IPR017932">
    <property type="entry name" value="GATase_2_dom"/>
</dbReference>
<dbReference type="GO" id="GO:0051538">
    <property type="term" value="F:3 iron, 4 sulfur cluster binding"/>
    <property type="evidence" value="ECO:0007669"/>
    <property type="project" value="UniProtKB-KW"/>
</dbReference>
<evidence type="ECO:0000313" key="17">
    <source>
        <dbReference type="EMBL" id="KOB66417.1"/>
    </source>
</evidence>
<dbReference type="STRING" id="104452.A0A0L7KT12"/>
<dbReference type="GO" id="GO:0046872">
    <property type="term" value="F:metal ion binding"/>
    <property type="evidence" value="ECO:0007669"/>
    <property type="project" value="UniProtKB-KW"/>
</dbReference>
<feature type="domain" description="Glutamine amidotransferase type-2" evidence="16">
    <location>
        <begin position="41"/>
        <end position="116"/>
    </location>
</feature>
<accession>A0A0L7KT12</accession>
<dbReference type="PANTHER" id="PTHR11938:SF133">
    <property type="entry name" value="GLUTAMATE SYNTHASE (NADH)"/>
    <property type="match status" value="1"/>
</dbReference>
<comment type="cofactor">
    <cofactor evidence="2">
        <name>[3Fe-4S] cluster</name>
        <dbReference type="ChEBI" id="CHEBI:21137"/>
    </cofactor>
</comment>
<reference evidence="17 18" key="1">
    <citation type="journal article" date="2015" name="Genome Biol. Evol.">
        <title>The genome of winter moth (Operophtera brumata) provides a genomic perspective on sexual dimorphism and phenology.</title>
        <authorList>
            <person name="Derks M.F."/>
            <person name="Smit S."/>
            <person name="Salis L."/>
            <person name="Schijlen E."/>
            <person name="Bossers A."/>
            <person name="Mateman C."/>
            <person name="Pijl A.S."/>
            <person name="de Ridder D."/>
            <person name="Groenen M.A."/>
            <person name="Visser M.E."/>
            <person name="Megens H.J."/>
        </authorList>
    </citation>
    <scope>NUCLEOTIDE SEQUENCE [LARGE SCALE GENOMIC DNA]</scope>
    <source>
        <strain evidence="17">WM2013NL</strain>
        <tissue evidence="17">Head and thorax</tissue>
    </source>
</reference>
<evidence type="ECO:0000256" key="1">
    <source>
        <dbReference type="ARBA" id="ARBA00001917"/>
    </source>
</evidence>
<keyword evidence="18" id="KW-1185">Reference proteome</keyword>
<comment type="pathway">
    <text evidence="14">Amino-acid biosynthesis; L-glutamate biosynthesis via GLT pathway; L-glutamate from 2-oxoglutarate and L-glutamine (ferredoxin route): step 1/1.</text>
</comment>
<dbReference type="Gene3D" id="3.60.20.10">
    <property type="entry name" value="Glutamine Phosphoribosylpyrophosphate, subunit 1, domain 1"/>
    <property type="match status" value="1"/>
</dbReference>
<dbReference type="InterPro" id="IPR050711">
    <property type="entry name" value="ET-N_metabolism_enzyme"/>
</dbReference>
<dbReference type="Pfam" id="PF00310">
    <property type="entry name" value="GATase_2"/>
    <property type="match status" value="1"/>
</dbReference>
<evidence type="ECO:0000256" key="14">
    <source>
        <dbReference type="ARBA" id="ARBA00037928"/>
    </source>
</evidence>
<evidence type="ECO:0000256" key="10">
    <source>
        <dbReference type="ARBA" id="ARBA00023004"/>
    </source>
</evidence>